<name>A0A0F5I8X0_BACTR</name>
<dbReference type="EMBL" id="JWIR02000019">
    <property type="protein sequence ID" value="KKB41745.1"/>
    <property type="molecule type" value="Genomic_DNA"/>
</dbReference>
<dbReference type="STRING" id="1221996.QY95_00552"/>
<protein>
    <recommendedName>
        <fullName evidence="4">Lipoprotein</fullName>
    </recommendedName>
</protein>
<evidence type="ECO:0000313" key="3">
    <source>
        <dbReference type="Proteomes" id="UP000031563"/>
    </source>
</evidence>
<evidence type="ECO:0008006" key="4">
    <source>
        <dbReference type="Google" id="ProtNLM"/>
    </source>
</evidence>
<sequence>MNKWTKWMAAGVLTMGLAACGQTAEPTPDTPEEQQSEMTLAEVYDRAIQVSNETKSMSTNMDMKQSIQLPSQGATMETAMKMEMDVTTEPLAIYQTGTMTMTGEGAESSEPVNVESYMTEKGFFLHDSASGQWIKMPSEMYDQIMNMSKQQSDPNAQLQQLNEFKDDFTFEQTADEYVLKLNAEGEKFKKLVEEQMSQVMPGVEGEEAEAMMQEMLKAMDIEKVDYAIYIDKESFQTMKMDVVMDMSMNAEGNELQTSQTMNMVYSNFNKVEPIQVPEEVINSAQEMPMPEAAQ</sequence>
<dbReference type="PROSITE" id="PS51257">
    <property type="entry name" value="PROKAR_LIPOPROTEIN"/>
    <property type="match status" value="1"/>
</dbReference>
<keyword evidence="3" id="KW-1185">Reference proteome</keyword>
<accession>A0A0F5I8X0</accession>
<dbReference type="OrthoDB" id="1957331at2"/>
<dbReference type="RefSeq" id="WP_040036383.1">
    <property type="nucleotide sequence ID" value="NZ_JWIQ02000006.1"/>
</dbReference>
<proteinExistence type="predicted"/>
<feature type="signal peptide" evidence="1">
    <location>
        <begin position="1"/>
        <end position="24"/>
    </location>
</feature>
<reference evidence="2" key="1">
    <citation type="submission" date="2015-02" db="EMBL/GenBank/DDBJ databases">
        <title>Genome Assembly of Bacillaceae bacterium MTCC 8252.</title>
        <authorList>
            <person name="Verma A."/>
            <person name="Khatri I."/>
            <person name="Mual P."/>
            <person name="Subramanian S."/>
            <person name="Krishnamurthi S."/>
        </authorList>
    </citation>
    <scope>NUCLEOTIDE SEQUENCE [LARGE SCALE GENOMIC DNA]</scope>
    <source>
        <strain evidence="2">MTCC 8252</strain>
    </source>
</reference>
<dbReference type="InterPro" id="IPR046720">
    <property type="entry name" value="DUF6612"/>
</dbReference>
<feature type="chain" id="PRO_5039572969" description="Lipoprotein" evidence="1">
    <location>
        <begin position="25"/>
        <end position="294"/>
    </location>
</feature>
<keyword evidence="1" id="KW-0732">Signal</keyword>
<dbReference type="Pfam" id="PF20316">
    <property type="entry name" value="DUF6612"/>
    <property type="match status" value="1"/>
</dbReference>
<comment type="caution">
    <text evidence="2">The sequence shown here is derived from an EMBL/GenBank/DDBJ whole genome shotgun (WGS) entry which is preliminary data.</text>
</comment>
<dbReference type="AlphaFoldDB" id="A0A0F5I8X0"/>
<evidence type="ECO:0000256" key="1">
    <source>
        <dbReference type="SAM" id="SignalP"/>
    </source>
</evidence>
<organism evidence="2 3">
    <name type="scientific">Bacillus thermotolerans</name>
    <name type="common">Quasibacillus thermotolerans</name>
    <dbReference type="NCBI Taxonomy" id="1221996"/>
    <lineage>
        <taxon>Bacteria</taxon>
        <taxon>Bacillati</taxon>
        <taxon>Bacillota</taxon>
        <taxon>Bacilli</taxon>
        <taxon>Bacillales</taxon>
        <taxon>Bacillaceae</taxon>
        <taxon>Bacillus</taxon>
    </lineage>
</organism>
<dbReference type="Proteomes" id="UP000031563">
    <property type="component" value="Unassembled WGS sequence"/>
</dbReference>
<evidence type="ECO:0000313" key="2">
    <source>
        <dbReference type="EMBL" id="KKB41745.1"/>
    </source>
</evidence>
<gene>
    <name evidence="2" type="ORF">QY95_00552</name>
</gene>